<dbReference type="InterPro" id="IPR039426">
    <property type="entry name" value="TonB-dep_rcpt-like"/>
</dbReference>
<keyword evidence="4 8" id="KW-0812">Transmembrane</keyword>
<dbReference type="Pfam" id="PF13715">
    <property type="entry name" value="CarbopepD_reg_2"/>
    <property type="match status" value="1"/>
</dbReference>
<protein>
    <submittedName>
        <fullName evidence="12">SusC/RagA family TonB-linked outer membrane protein</fullName>
    </submittedName>
</protein>
<dbReference type="Gene3D" id="2.60.40.1120">
    <property type="entry name" value="Carboxypeptidase-like, regulatory domain"/>
    <property type="match status" value="1"/>
</dbReference>
<dbReference type="Gene3D" id="2.40.170.20">
    <property type="entry name" value="TonB-dependent receptor, beta-barrel domain"/>
    <property type="match status" value="1"/>
</dbReference>
<dbReference type="Gene3D" id="2.170.130.10">
    <property type="entry name" value="TonB-dependent receptor, plug domain"/>
    <property type="match status" value="1"/>
</dbReference>
<sequence>MYIGLTHVEAQSQTITGKVTAADDGLPLPGVTVKIKGAAGGTQTSIDGGYRITASPNQVITFSFVGYLTQDQTVGTSAVINVQLSTDAKSLNEVVVTALGRTTQKRSLGTSQQTVKGADIAGTQRENFINSLQGRVAGVEVNSSSGVPGASTSITIRGVSSISGSNSPLFVVDGLPIDNKTLNTTALVSDNSATTAFSNRGVDFTNRASDINPEDIESLVVLKGPEASALYGIDAANGAIVITTKRGKPGEGRIDYSNSFRLEKLRTKPEIQNTFGLGTNGVGNTISSLSGAYEYFGPQYPADTKFYDNVGNFFQTGFTQKHNLALSGGSDKATYRISTSYTNQNGVVPGSLYDRINVTGATQATLNKWMKADLSMNYEYANNDQPLKGNIGPLIGLLDWPQTDDAQNFLTPSGTRRYLALAPGLVATEVDNPYFSINKNINNTKNNRIFSNLALIITPVKWLSLKTNVGIDAYSNHLVLVRHPESRAGYSRGGTIDVANDNTRNFNLQNILSLTTQKLAKDLSISGFVGYSMQDLKSTIDAGFGENFYDPNFVSLNNTLSTSRGNKTTITQRRLASFFSQASLNYKDYLYITGTLRNDRTSTIPIERYSFYYPGVSGSFVFTDAVPALKKFFTSGKLRAAYAAVGKDARPYAYESSLESKTTVGGGYGYGLTGPNPNLRPEFAKAFELGTELSFLNDRLGLDLTVYRKTTTDQIVNDIRGSYATGFVLFNLNGAATLSKGLEITLRGDPIKSENFNWNILANFAANRTIVKSLPNGIPESYVSDANLYANIRTGNIVGNSTRGITGQFYLRNNNGQLLINPGTGLPVRSTLYTNNGYDRNPKFSIGLTNTFSYKAWSLNFLLDIRKGGDVLNATQHFLTTVGLSTLTEDRLQSRIIGGVLQDGKENSANPTVNNIAVTPYYQNGYYTNMSEELFIEKNINWIRLRDVTLNYALPTRLIKRQKFVKTASVFVTATDLFLITNYTGLDPVVNGNTAAVGGSGAVGIDYGNFPIPLGLNFGIRVSL</sequence>
<keyword evidence="7 8" id="KW-0998">Cell outer membrane</keyword>
<evidence type="ECO:0000313" key="13">
    <source>
        <dbReference type="Proteomes" id="UP000662074"/>
    </source>
</evidence>
<evidence type="ECO:0000256" key="5">
    <source>
        <dbReference type="ARBA" id="ARBA00023077"/>
    </source>
</evidence>
<dbReference type="NCBIfam" id="TIGR04056">
    <property type="entry name" value="OMP_RagA_SusC"/>
    <property type="match status" value="1"/>
</dbReference>
<dbReference type="InterPro" id="IPR023997">
    <property type="entry name" value="TonB-dep_OMP_SusC/RagA_CS"/>
</dbReference>
<dbReference type="Pfam" id="PF00593">
    <property type="entry name" value="TonB_dep_Rec_b-barrel"/>
    <property type="match status" value="1"/>
</dbReference>
<dbReference type="AlphaFoldDB" id="A0A917N2A5"/>
<dbReference type="Pfam" id="PF07715">
    <property type="entry name" value="Plug"/>
    <property type="match status" value="1"/>
</dbReference>
<dbReference type="InterPro" id="IPR000531">
    <property type="entry name" value="Beta-barrel_TonB"/>
</dbReference>
<evidence type="ECO:0000256" key="3">
    <source>
        <dbReference type="ARBA" id="ARBA00022452"/>
    </source>
</evidence>
<feature type="domain" description="TonB-dependent receptor plug" evidence="11">
    <location>
        <begin position="105"/>
        <end position="239"/>
    </location>
</feature>
<keyword evidence="5 9" id="KW-0798">TonB box</keyword>
<evidence type="ECO:0000256" key="9">
    <source>
        <dbReference type="RuleBase" id="RU003357"/>
    </source>
</evidence>
<dbReference type="InterPro" id="IPR036942">
    <property type="entry name" value="Beta-barrel_TonB_sf"/>
</dbReference>
<dbReference type="InterPro" id="IPR008969">
    <property type="entry name" value="CarboxyPept-like_regulatory"/>
</dbReference>
<proteinExistence type="inferred from homology"/>
<comment type="subcellular location">
    <subcellularLocation>
        <location evidence="1 8">Cell outer membrane</location>
        <topology evidence="1 8">Multi-pass membrane protein</topology>
    </subcellularLocation>
</comment>
<gene>
    <name evidence="12" type="ORF">GCM10011425_29050</name>
</gene>
<evidence type="ECO:0000256" key="1">
    <source>
        <dbReference type="ARBA" id="ARBA00004571"/>
    </source>
</evidence>
<keyword evidence="2 8" id="KW-0813">Transport</keyword>
<feature type="domain" description="TonB-dependent receptor-like beta-barrel" evidence="10">
    <location>
        <begin position="428"/>
        <end position="770"/>
    </location>
</feature>
<accession>A0A917N2A5</accession>
<evidence type="ECO:0000259" key="10">
    <source>
        <dbReference type="Pfam" id="PF00593"/>
    </source>
</evidence>
<reference evidence="12" key="2">
    <citation type="submission" date="2020-09" db="EMBL/GenBank/DDBJ databases">
        <authorList>
            <person name="Sun Q."/>
            <person name="Sedlacek I."/>
        </authorList>
    </citation>
    <scope>NUCLEOTIDE SEQUENCE</scope>
    <source>
        <strain evidence="12">CCM 8711</strain>
    </source>
</reference>
<dbReference type="Proteomes" id="UP000662074">
    <property type="component" value="Unassembled WGS sequence"/>
</dbReference>
<keyword evidence="6 8" id="KW-0472">Membrane</keyword>
<dbReference type="InterPro" id="IPR023996">
    <property type="entry name" value="TonB-dep_OMP_SusC/RagA"/>
</dbReference>
<comment type="similarity">
    <text evidence="8 9">Belongs to the TonB-dependent receptor family.</text>
</comment>
<evidence type="ECO:0000256" key="8">
    <source>
        <dbReference type="PROSITE-ProRule" id="PRU01360"/>
    </source>
</evidence>
<evidence type="ECO:0000256" key="7">
    <source>
        <dbReference type="ARBA" id="ARBA00023237"/>
    </source>
</evidence>
<evidence type="ECO:0000259" key="11">
    <source>
        <dbReference type="Pfam" id="PF07715"/>
    </source>
</evidence>
<evidence type="ECO:0000256" key="4">
    <source>
        <dbReference type="ARBA" id="ARBA00022692"/>
    </source>
</evidence>
<dbReference type="SUPFAM" id="SSF49464">
    <property type="entry name" value="Carboxypeptidase regulatory domain-like"/>
    <property type="match status" value="1"/>
</dbReference>
<dbReference type="SUPFAM" id="SSF56935">
    <property type="entry name" value="Porins"/>
    <property type="match status" value="1"/>
</dbReference>
<dbReference type="GO" id="GO:0009279">
    <property type="term" value="C:cell outer membrane"/>
    <property type="evidence" value="ECO:0007669"/>
    <property type="project" value="UniProtKB-SubCell"/>
</dbReference>
<reference evidence="12" key="1">
    <citation type="journal article" date="2014" name="Int. J. Syst. Evol. Microbiol.">
        <title>Complete genome sequence of Corynebacterium casei LMG S-19264T (=DSM 44701T), isolated from a smear-ripened cheese.</title>
        <authorList>
            <consortium name="US DOE Joint Genome Institute (JGI-PGF)"/>
            <person name="Walter F."/>
            <person name="Albersmeier A."/>
            <person name="Kalinowski J."/>
            <person name="Ruckert C."/>
        </authorList>
    </citation>
    <scope>NUCLEOTIDE SEQUENCE</scope>
    <source>
        <strain evidence="12">CCM 8711</strain>
    </source>
</reference>
<dbReference type="EMBL" id="BMDO01000008">
    <property type="protein sequence ID" value="GGI51693.1"/>
    <property type="molecule type" value="Genomic_DNA"/>
</dbReference>
<evidence type="ECO:0000313" key="12">
    <source>
        <dbReference type="EMBL" id="GGI51693.1"/>
    </source>
</evidence>
<evidence type="ECO:0000256" key="2">
    <source>
        <dbReference type="ARBA" id="ARBA00022448"/>
    </source>
</evidence>
<dbReference type="InterPro" id="IPR037066">
    <property type="entry name" value="Plug_dom_sf"/>
</dbReference>
<dbReference type="PROSITE" id="PS52016">
    <property type="entry name" value="TONB_DEPENDENT_REC_3"/>
    <property type="match status" value="1"/>
</dbReference>
<keyword evidence="13" id="KW-1185">Reference proteome</keyword>
<comment type="caution">
    <text evidence="12">The sequence shown here is derived from an EMBL/GenBank/DDBJ whole genome shotgun (WGS) entry which is preliminary data.</text>
</comment>
<keyword evidence="3 8" id="KW-1134">Transmembrane beta strand</keyword>
<dbReference type="InterPro" id="IPR012910">
    <property type="entry name" value="Plug_dom"/>
</dbReference>
<dbReference type="NCBIfam" id="TIGR04057">
    <property type="entry name" value="SusC_RagA_signa"/>
    <property type="match status" value="1"/>
</dbReference>
<name>A0A917N2A5_9SPHI</name>
<organism evidence="12 13">
    <name type="scientific">Mucilaginibacter galii</name>
    <dbReference type="NCBI Taxonomy" id="2005073"/>
    <lineage>
        <taxon>Bacteria</taxon>
        <taxon>Pseudomonadati</taxon>
        <taxon>Bacteroidota</taxon>
        <taxon>Sphingobacteriia</taxon>
        <taxon>Sphingobacteriales</taxon>
        <taxon>Sphingobacteriaceae</taxon>
        <taxon>Mucilaginibacter</taxon>
    </lineage>
</organism>
<evidence type="ECO:0000256" key="6">
    <source>
        <dbReference type="ARBA" id="ARBA00023136"/>
    </source>
</evidence>